<dbReference type="PRINTS" id="PR00474">
    <property type="entry name" value="GLU5KINASE"/>
</dbReference>
<dbReference type="InterPro" id="IPR041739">
    <property type="entry name" value="G5K_ProB"/>
</dbReference>
<keyword evidence="5" id="KW-0547">Nucleotide-binding</keyword>
<dbReference type="FunFam" id="3.40.1160.10:FF:000006">
    <property type="entry name" value="Glutamate 5-kinase"/>
    <property type="match status" value="1"/>
</dbReference>
<keyword evidence="1" id="KW-0963">Cytoplasm</keyword>
<dbReference type="Pfam" id="PF00696">
    <property type="entry name" value="AA_kinase"/>
    <property type="match status" value="1"/>
</dbReference>
<evidence type="ECO:0000256" key="1">
    <source>
        <dbReference type="ARBA" id="ARBA00022490"/>
    </source>
</evidence>
<dbReference type="GeneID" id="17310118"/>
<dbReference type="CDD" id="cd21157">
    <property type="entry name" value="PUA_G5K"/>
    <property type="match status" value="1"/>
</dbReference>
<dbReference type="GO" id="GO:0004349">
    <property type="term" value="F:glutamate 5-kinase activity"/>
    <property type="evidence" value="ECO:0007669"/>
    <property type="project" value="InterPro"/>
</dbReference>
<keyword evidence="6" id="KW-0418">Kinase</keyword>
<reference evidence="9 11" key="1">
    <citation type="journal article" date="2012" name="Nature">
        <title>Algal genomes reveal evolutionary mosaicism and the fate of nucleomorphs.</title>
        <authorList>
            <consortium name="DOE Joint Genome Institute"/>
            <person name="Curtis B.A."/>
            <person name="Tanifuji G."/>
            <person name="Burki F."/>
            <person name="Gruber A."/>
            <person name="Irimia M."/>
            <person name="Maruyama S."/>
            <person name="Arias M.C."/>
            <person name="Ball S.G."/>
            <person name="Gile G.H."/>
            <person name="Hirakawa Y."/>
            <person name="Hopkins J.F."/>
            <person name="Kuo A."/>
            <person name="Rensing S.A."/>
            <person name="Schmutz J."/>
            <person name="Symeonidi A."/>
            <person name="Elias M."/>
            <person name="Eveleigh R.J."/>
            <person name="Herman E.K."/>
            <person name="Klute M.J."/>
            <person name="Nakayama T."/>
            <person name="Obornik M."/>
            <person name="Reyes-Prieto A."/>
            <person name="Armbrust E.V."/>
            <person name="Aves S.J."/>
            <person name="Beiko R.G."/>
            <person name="Coutinho P."/>
            <person name="Dacks J.B."/>
            <person name="Durnford D.G."/>
            <person name="Fast N.M."/>
            <person name="Green B.R."/>
            <person name="Grisdale C.J."/>
            <person name="Hempel F."/>
            <person name="Henrissat B."/>
            <person name="Hoppner M.P."/>
            <person name="Ishida K."/>
            <person name="Kim E."/>
            <person name="Koreny L."/>
            <person name="Kroth P.G."/>
            <person name="Liu Y."/>
            <person name="Malik S.B."/>
            <person name="Maier U.G."/>
            <person name="McRose D."/>
            <person name="Mock T."/>
            <person name="Neilson J.A."/>
            <person name="Onodera N.T."/>
            <person name="Poole A.M."/>
            <person name="Pritham E.J."/>
            <person name="Richards T.A."/>
            <person name="Rocap G."/>
            <person name="Roy S.W."/>
            <person name="Sarai C."/>
            <person name="Schaack S."/>
            <person name="Shirato S."/>
            <person name="Slamovits C.H."/>
            <person name="Spencer D.F."/>
            <person name="Suzuki S."/>
            <person name="Worden A.Z."/>
            <person name="Zauner S."/>
            <person name="Barry K."/>
            <person name="Bell C."/>
            <person name="Bharti A.K."/>
            <person name="Crow J.A."/>
            <person name="Grimwood J."/>
            <person name="Kramer R."/>
            <person name="Lindquist E."/>
            <person name="Lucas S."/>
            <person name="Salamov A."/>
            <person name="McFadden G.I."/>
            <person name="Lane C.E."/>
            <person name="Keeling P.J."/>
            <person name="Gray M.W."/>
            <person name="Grigoriev I.V."/>
            <person name="Archibald J.M."/>
        </authorList>
    </citation>
    <scope>NUCLEOTIDE SEQUENCE</scope>
    <source>
        <strain evidence="9 11">CCMP2712</strain>
    </source>
</reference>
<dbReference type="NCBIfam" id="TIGR01027">
    <property type="entry name" value="proB"/>
    <property type="match status" value="1"/>
</dbReference>
<reference evidence="11" key="2">
    <citation type="submission" date="2012-11" db="EMBL/GenBank/DDBJ databases">
        <authorList>
            <person name="Kuo A."/>
            <person name="Curtis B.A."/>
            <person name="Tanifuji G."/>
            <person name="Burki F."/>
            <person name="Gruber A."/>
            <person name="Irimia M."/>
            <person name="Maruyama S."/>
            <person name="Arias M.C."/>
            <person name="Ball S.G."/>
            <person name="Gile G.H."/>
            <person name="Hirakawa Y."/>
            <person name="Hopkins J.F."/>
            <person name="Rensing S.A."/>
            <person name="Schmutz J."/>
            <person name="Symeonidi A."/>
            <person name="Elias M."/>
            <person name="Eveleigh R.J."/>
            <person name="Herman E.K."/>
            <person name="Klute M.J."/>
            <person name="Nakayama T."/>
            <person name="Obornik M."/>
            <person name="Reyes-Prieto A."/>
            <person name="Armbrust E.V."/>
            <person name="Aves S.J."/>
            <person name="Beiko R.G."/>
            <person name="Coutinho P."/>
            <person name="Dacks J.B."/>
            <person name="Durnford D.G."/>
            <person name="Fast N.M."/>
            <person name="Green B.R."/>
            <person name="Grisdale C."/>
            <person name="Hempe F."/>
            <person name="Henrissat B."/>
            <person name="Hoppner M.P."/>
            <person name="Ishida K.-I."/>
            <person name="Kim E."/>
            <person name="Koreny L."/>
            <person name="Kroth P.G."/>
            <person name="Liu Y."/>
            <person name="Malik S.-B."/>
            <person name="Maier U.G."/>
            <person name="McRose D."/>
            <person name="Mock T."/>
            <person name="Neilson J.A."/>
            <person name="Onodera N.T."/>
            <person name="Poole A.M."/>
            <person name="Pritham E.J."/>
            <person name="Richards T.A."/>
            <person name="Rocap G."/>
            <person name="Roy S.W."/>
            <person name="Sarai C."/>
            <person name="Schaack S."/>
            <person name="Shirato S."/>
            <person name="Slamovits C.H."/>
            <person name="Spencer D.F."/>
            <person name="Suzuki S."/>
            <person name="Worden A.Z."/>
            <person name="Zauner S."/>
            <person name="Barry K."/>
            <person name="Bell C."/>
            <person name="Bharti A.K."/>
            <person name="Crow J.A."/>
            <person name="Grimwood J."/>
            <person name="Kramer R."/>
            <person name="Lindquist E."/>
            <person name="Lucas S."/>
            <person name="Salamov A."/>
            <person name="McFadden G.I."/>
            <person name="Lane C.E."/>
            <person name="Keeling P.J."/>
            <person name="Gray M.W."/>
            <person name="Grigoriev I.V."/>
            <person name="Archibald J.M."/>
        </authorList>
    </citation>
    <scope>NUCLEOTIDE SEQUENCE</scope>
    <source>
        <strain evidence="11">CCMP2712</strain>
    </source>
</reference>
<keyword evidence="4" id="KW-0808">Transferase</keyword>
<dbReference type="Gene3D" id="3.40.1160.10">
    <property type="entry name" value="Acetylglutamate kinase-like"/>
    <property type="match status" value="1"/>
</dbReference>
<dbReference type="InterPro" id="IPR019797">
    <property type="entry name" value="Glutamate_5-kinase_CS"/>
</dbReference>
<organism evidence="9">
    <name type="scientific">Guillardia theta (strain CCMP2712)</name>
    <name type="common">Cryptophyte</name>
    <dbReference type="NCBI Taxonomy" id="905079"/>
    <lineage>
        <taxon>Eukaryota</taxon>
        <taxon>Cryptophyceae</taxon>
        <taxon>Pyrenomonadales</taxon>
        <taxon>Geminigeraceae</taxon>
        <taxon>Guillardia</taxon>
    </lineage>
</organism>
<evidence type="ECO:0000313" key="10">
    <source>
        <dbReference type="EnsemblProtists" id="EKX53261"/>
    </source>
</evidence>
<dbReference type="PIRSF" id="PIRSF000729">
    <property type="entry name" value="GK"/>
    <property type="match status" value="1"/>
</dbReference>
<dbReference type="InterPro" id="IPR036974">
    <property type="entry name" value="PUA_sf"/>
</dbReference>
<sequence>MMRKIICQNALRTAGYSRLLTHLSAFPNSKNVNEIEKRENLKKANRVVIKVGSSVVINPNGHLSLSKIGGLVEQLRILKQQGREVLLVSSGAVGLGRCILGMEKDVIADPANVIDRQACAATGQEMLMSTYYSMCSALGMECAQVLLTQQDFSSPQRYTYLTDTIEKIMKQGMIPIINENDVVTGCQELDKERCFSDNDMLSALVAAGVQANAVAIMTDVDGVYTRPPEIQGAKRISLFSQDSDVNISNKSSFGRGGMASKISAAKTAADGGACAIIANGSNIANVSRIFNGEVVGTLFPSVNAPPSRIHHWLAYAATCSGKLTVKSSAMAKLEDTKQEALFIDDILGVNGMFGASSAVSLMSERGDKELARGLVQCGATEIEKQLGKHLYDLAVMKSSDMVVRA</sequence>
<dbReference type="EMBL" id="JH992970">
    <property type="protein sequence ID" value="EKX53261.1"/>
    <property type="molecule type" value="Genomic_DNA"/>
</dbReference>
<dbReference type="InterPro" id="IPR001057">
    <property type="entry name" value="Glu/AcGlu_kinase"/>
</dbReference>
<keyword evidence="3" id="KW-0641">Proline biosynthesis</keyword>
<dbReference type="PANTHER" id="PTHR43654:SF3">
    <property type="entry name" value="GLUTAMATE 5-KINASE"/>
    <property type="match status" value="1"/>
</dbReference>
<protein>
    <recommendedName>
        <fullName evidence="8">Aspartate/glutamate/uridylate kinase domain-containing protein</fullName>
    </recommendedName>
</protein>
<evidence type="ECO:0000256" key="4">
    <source>
        <dbReference type="ARBA" id="ARBA00022679"/>
    </source>
</evidence>
<keyword evidence="7" id="KW-0067">ATP-binding</keyword>
<dbReference type="EnsemblProtists" id="EKX53261">
    <property type="protein sequence ID" value="EKX53261"/>
    <property type="gene ID" value="GUITHDRAFT_150356"/>
</dbReference>
<dbReference type="PaxDb" id="55529-EKX53261"/>
<dbReference type="GO" id="GO:0003723">
    <property type="term" value="F:RNA binding"/>
    <property type="evidence" value="ECO:0007669"/>
    <property type="project" value="InterPro"/>
</dbReference>
<evidence type="ECO:0000256" key="6">
    <source>
        <dbReference type="ARBA" id="ARBA00022777"/>
    </source>
</evidence>
<dbReference type="GO" id="GO:0005524">
    <property type="term" value="F:ATP binding"/>
    <property type="evidence" value="ECO:0007669"/>
    <property type="project" value="UniProtKB-KW"/>
</dbReference>
<dbReference type="HAMAP" id="MF_00456">
    <property type="entry name" value="ProB"/>
    <property type="match status" value="1"/>
</dbReference>
<keyword evidence="2" id="KW-0028">Amino-acid biosynthesis</keyword>
<evidence type="ECO:0000256" key="7">
    <source>
        <dbReference type="ARBA" id="ARBA00022840"/>
    </source>
</evidence>
<dbReference type="AlphaFoldDB" id="L1JXF9"/>
<dbReference type="InterPro" id="IPR011529">
    <property type="entry name" value="Glu_5kinase"/>
</dbReference>
<accession>L1JXF9</accession>
<dbReference type="RefSeq" id="XP_005840241.1">
    <property type="nucleotide sequence ID" value="XM_005840184.1"/>
</dbReference>
<dbReference type="OMA" id="SVTELMF"/>
<dbReference type="SUPFAM" id="SSF53633">
    <property type="entry name" value="Carbamate kinase-like"/>
    <property type="match status" value="1"/>
</dbReference>
<dbReference type="GO" id="GO:0008652">
    <property type="term" value="P:amino acid biosynthetic process"/>
    <property type="evidence" value="ECO:0007669"/>
    <property type="project" value="UniProtKB-KW"/>
</dbReference>
<evidence type="ECO:0000256" key="5">
    <source>
        <dbReference type="ARBA" id="ARBA00022741"/>
    </source>
</evidence>
<dbReference type="Gene3D" id="2.30.130.10">
    <property type="entry name" value="PUA domain"/>
    <property type="match status" value="1"/>
</dbReference>
<name>L1JXF9_GUITC</name>
<feature type="domain" description="Aspartate/glutamate/uridylate kinase" evidence="8">
    <location>
        <begin position="45"/>
        <end position="277"/>
    </location>
</feature>
<dbReference type="eggNOG" id="KOG1154">
    <property type="taxonomic scope" value="Eukaryota"/>
</dbReference>
<evidence type="ECO:0000256" key="3">
    <source>
        <dbReference type="ARBA" id="ARBA00022650"/>
    </source>
</evidence>
<evidence type="ECO:0000259" key="8">
    <source>
        <dbReference type="Pfam" id="PF00696"/>
    </source>
</evidence>
<dbReference type="PANTHER" id="PTHR43654">
    <property type="entry name" value="GLUTAMATE 5-KINASE"/>
    <property type="match status" value="1"/>
</dbReference>
<evidence type="ECO:0000313" key="11">
    <source>
        <dbReference type="Proteomes" id="UP000011087"/>
    </source>
</evidence>
<gene>
    <name evidence="9" type="ORF">GUITHDRAFT_150356</name>
</gene>
<evidence type="ECO:0000313" key="9">
    <source>
        <dbReference type="EMBL" id="EKX53261.1"/>
    </source>
</evidence>
<dbReference type="Proteomes" id="UP000011087">
    <property type="component" value="Unassembled WGS sequence"/>
</dbReference>
<dbReference type="STRING" id="905079.L1JXF9"/>
<dbReference type="InterPro" id="IPR036393">
    <property type="entry name" value="AceGlu_kinase-like_sf"/>
</dbReference>
<reference evidence="10" key="3">
    <citation type="submission" date="2016-03" db="UniProtKB">
        <authorList>
            <consortium name="EnsemblProtists"/>
        </authorList>
    </citation>
    <scope>IDENTIFICATION</scope>
</reference>
<dbReference type="PROSITE" id="PS00902">
    <property type="entry name" value="GLUTAMATE_5_KINASE"/>
    <property type="match status" value="1"/>
</dbReference>
<evidence type="ECO:0000256" key="2">
    <source>
        <dbReference type="ARBA" id="ARBA00022605"/>
    </source>
</evidence>
<dbReference type="InterPro" id="IPR015947">
    <property type="entry name" value="PUA-like_sf"/>
</dbReference>
<keyword evidence="11" id="KW-1185">Reference proteome</keyword>
<dbReference type="HOGENOM" id="CLU_025400_2_0_1"/>
<proteinExistence type="inferred from homology"/>
<dbReference type="InterPro" id="IPR001048">
    <property type="entry name" value="Asp/Glu/Uridylate_kinase"/>
</dbReference>
<dbReference type="KEGG" id="gtt:GUITHDRAFT_150356"/>
<dbReference type="CDD" id="cd04242">
    <property type="entry name" value="AAK_G5K_ProB"/>
    <property type="match status" value="1"/>
</dbReference>
<dbReference type="InterPro" id="IPR005715">
    <property type="entry name" value="Glu_5kinase/COase_Synthase"/>
</dbReference>
<dbReference type="OrthoDB" id="1934954at2759"/>
<dbReference type="SUPFAM" id="SSF88697">
    <property type="entry name" value="PUA domain-like"/>
    <property type="match status" value="1"/>
</dbReference>
<dbReference type="GO" id="GO:0005829">
    <property type="term" value="C:cytosol"/>
    <property type="evidence" value="ECO:0007669"/>
    <property type="project" value="TreeGrafter"/>
</dbReference>